<keyword evidence="6" id="KW-0067">ATP-binding</keyword>
<comment type="catalytic activity">
    <reaction evidence="7">
        <text>L-threonyl-[protein] + ATP = O-phospho-L-threonyl-[protein] + ADP + H(+)</text>
        <dbReference type="Rhea" id="RHEA:46608"/>
        <dbReference type="Rhea" id="RHEA-COMP:11060"/>
        <dbReference type="Rhea" id="RHEA-COMP:11605"/>
        <dbReference type="ChEBI" id="CHEBI:15378"/>
        <dbReference type="ChEBI" id="CHEBI:30013"/>
        <dbReference type="ChEBI" id="CHEBI:30616"/>
        <dbReference type="ChEBI" id="CHEBI:61977"/>
        <dbReference type="ChEBI" id="CHEBI:456216"/>
        <dbReference type="EC" id="2.7.11.1"/>
    </reaction>
</comment>
<feature type="chain" id="PRO_5042244964" description="non-specific serine/threonine protein kinase" evidence="9">
    <location>
        <begin position="27"/>
        <end position="458"/>
    </location>
</feature>
<evidence type="ECO:0000256" key="4">
    <source>
        <dbReference type="ARBA" id="ARBA00022741"/>
    </source>
</evidence>
<evidence type="ECO:0000256" key="2">
    <source>
        <dbReference type="ARBA" id="ARBA00022527"/>
    </source>
</evidence>
<evidence type="ECO:0000256" key="8">
    <source>
        <dbReference type="ARBA" id="ARBA00048679"/>
    </source>
</evidence>
<dbReference type="AlphaFoldDB" id="A0AAD2EA22"/>
<evidence type="ECO:0000313" key="12">
    <source>
        <dbReference type="Proteomes" id="UP000834106"/>
    </source>
</evidence>
<evidence type="ECO:0000259" key="10">
    <source>
        <dbReference type="PROSITE" id="PS50011"/>
    </source>
</evidence>
<evidence type="ECO:0000256" key="5">
    <source>
        <dbReference type="ARBA" id="ARBA00022777"/>
    </source>
</evidence>
<protein>
    <recommendedName>
        <fullName evidence="1">non-specific serine/threonine protein kinase</fullName>
        <ecNumber evidence="1">2.7.11.1</ecNumber>
    </recommendedName>
</protein>
<feature type="signal peptide" evidence="9">
    <location>
        <begin position="1"/>
        <end position="26"/>
    </location>
</feature>
<proteinExistence type="predicted"/>
<organism evidence="11 12">
    <name type="scientific">Fraxinus pennsylvanica</name>
    <dbReference type="NCBI Taxonomy" id="56036"/>
    <lineage>
        <taxon>Eukaryota</taxon>
        <taxon>Viridiplantae</taxon>
        <taxon>Streptophyta</taxon>
        <taxon>Embryophyta</taxon>
        <taxon>Tracheophyta</taxon>
        <taxon>Spermatophyta</taxon>
        <taxon>Magnoliopsida</taxon>
        <taxon>eudicotyledons</taxon>
        <taxon>Gunneridae</taxon>
        <taxon>Pentapetalae</taxon>
        <taxon>asterids</taxon>
        <taxon>lamiids</taxon>
        <taxon>Lamiales</taxon>
        <taxon>Oleaceae</taxon>
        <taxon>Oleeae</taxon>
        <taxon>Fraxinus</taxon>
    </lineage>
</organism>
<dbReference type="InterPro" id="IPR050588">
    <property type="entry name" value="WNK_Ser-Thr_kinase"/>
</dbReference>
<dbReference type="EC" id="2.7.11.1" evidence="1"/>
<evidence type="ECO:0000313" key="11">
    <source>
        <dbReference type="EMBL" id="CAI9781828.1"/>
    </source>
</evidence>
<dbReference type="Gene3D" id="3.30.200.20">
    <property type="entry name" value="Phosphorylase Kinase, domain 1"/>
    <property type="match status" value="1"/>
</dbReference>
<keyword evidence="12" id="KW-1185">Reference proteome</keyword>
<keyword evidence="3" id="KW-0808">Transferase</keyword>
<dbReference type="InterPro" id="IPR000719">
    <property type="entry name" value="Prot_kinase_dom"/>
</dbReference>
<evidence type="ECO:0000256" key="3">
    <source>
        <dbReference type="ARBA" id="ARBA00022679"/>
    </source>
</evidence>
<keyword evidence="2" id="KW-0723">Serine/threonine-protein kinase</keyword>
<evidence type="ECO:0000256" key="9">
    <source>
        <dbReference type="SAM" id="SignalP"/>
    </source>
</evidence>
<evidence type="ECO:0000256" key="6">
    <source>
        <dbReference type="ARBA" id="ARBA00022840"/>
    </source>
</evidence>
<dbReference type="FunFam" id="3.30.200.20:FF:000075">
    <property type="entry name" value="Probable serine/threonine-protein kinase WNK1"/>
    <property type="match status" value="1"/>
</dbReference>
<dbReference type="GO" id="GO:0004674">
    <property type="term" value="F:protein serine/threonine kinase activity"/>
    <property type="evidence" value="ECO:0007669"/>
    <property type="project" value="UniProtKB-KW"/>
</dbReference>
<evidence type="ECO:0000256" key="1">
    <source>
        <dbReference type="ARBA" id="ARBA00012513"/>
    </source>
</evidence>
<dbReference type="GO" id="GO:0005524">
    <property type="term" value="F:ATP binding"/>
    <property type="evidence" value="ECO:0007669"/>
    <property type="project" value="UniProtKB-KW"/>
</dbReference>
<dbReference type="PROSITE" id="PS50011">
    <property type="entry name" value="PROTEIN_KINASE_DOM"/>
    <property type="match status" value="1"/>
</dbReference>
<comment type="catalytic activity">
    <reaction evidence="8">
        <text>L-seryl-[protein] + ATP = O-phospho-L-seryl-[protein] + ADP + H(+)</text>
        <dbReference type="Rhea" id="RHEA:17989"/>
        <dbReference type="Rhea" id="RHEA-COMP:9863"/>
        <dbReference type="Rhea" id="RHEA-COMP:11604"/>
        <dbReference type="ChEBI" id="CHEBI:15378"/>
        <dbReference type="ChEBI" id="CHEBI:29999"/>
        <dbReference type="ChEBI" id="CHEBI:30616"/>
        <dbReference type="ChEBI" id="CHEBI:83421"/>
        <dbReference type="ChEBI" id="CHEBI:456216"/>
        <dbReference type="EC" id="2.7.11.1"/>
    </reaction>
</comment>
<keyword evidence="5" id="KW-0418">Kinase</keyword>
<dbReference type="Proteomes" id="UP000834106">
    <property type="component" value="Chromosome 18"/>
</dbReference>
<feature type="domain" description="Protein kinase" evidence="10">
    <location>
        <begin position="190"/>
        <end position="447"/>
    </location>
</feature>
<dbReference type="EMBL" id="OU503053">
    <property type="protein sequence ID" value="CAI9781828.1"/>
    <property type="molecule type" value="Genomic_DNA"/>
</dbReference>
<keyword evidence="9" id="KW-0732">Signal</keyword>
<keyword evidence="4" id="KW-0547">Nucleotide-binding</keyword>
<dbReference type="Gene3D" id="1.10.510.10">
    <property type="entry name" value="Transferase(Phosphotransferase) domain 1"/>
    <property type="match status" value="1"/>
</dbReference>
<dbReference type="Pfam" id="PF00069">
    <property type="entry name" value="Pkinase"/>
    <property type="match status" value="1"/>
</dbReference>
<accession>A0AAD2EA22</accession>
<dbReference type="PANTHER" id="PTHR13902">
    <property type="entry name" value="SERINE/THREONINE-PROTEIN KINASE WNK WITH NO LYSINE -RELATED"/>
    <property type="match status" value="1"/>
</dbReference>
<name>A0AAD2EA22_9LAMI</name>
<sequence length="458" mass="51518">MASQKFNSFTFLFLVIIASVLSYGEAETQINNFCKTAQDKDLCNTMVTGAPNWHEAIGNAIKEGQTALADGDNGTLKTKLSAALDTECADELSIAGATFPLANMANEVRGGRTGGYPRLVMAQPEEELGWHNQKRSRGDKVTRWVVQRICFDDRLKEFRISSYRMPSAIPDAPEDDKEPFVEVDPTGRFGRYSDLLGSGAVKKVYRAFDQHEGIDVAWNQVRLRNFSSDPSVIIRLHSEIELLKTLKHDNIIVLYHFWKDVEKNTLNFITEACASNLREYRKKHRHVSIKAIKKWSRQILKGLDYLHTHEPCIIHRDLNCSNVFINGNVGKVKIGDLGLATIVGKSHAAHSLLGTPEYMAPELYEENYTELIDIYSFGMCLLEMDTLEIPYSECDSLGKIYKKVTSGVMPQAMKKVSDPELKAFIERCVGQPRMRPSAAQLLQDSFLSDGIDLDENDV</sequence>
<gene>
    <name evidence="11" type="ORF">FPE_LOCUS29258</name>
</gene>
<dbReference type="InterPro" id="IPR011009">
    <property type="entry name" value="Kinase-like_dom_sf"/>
</dbReference>
<dbReference type="SUPFAM" id="SSF56112">
    <property type="entry name" value="Protein kinase-like (PK-like)"/>
    <property type="match status" value="1"/>
</dbReference>
<dbReference type="FunFam" id="1.10.510.10:FF:000046">
    <property type="entry name" value="probable serine/threonine-protein kinase WNK9"/>
    <property type="match status" value="1"/>
</dbReference>
<reference evidence="11" key="1">
    <citation type="submission" date="2023-05" db="EMBL/GenBank/DDBJ databases">
        <authorList>
            <person name="Huff M."/>
        </authorList>
    </citation>
    <scope>NUCLEOTIDE SEQUENCE</scope>
</reference>
<evidence type="ECO:0000256" key="7">
    <source>
        <dbReference type="ARBA" id="ARBA00047899"/>
    </source>
</evidence>